<evidence type="ECO:0000313" key="3">
    <source>
        <dbReference type="Proteomes" id="UP000638560"/>
    </source>
</evidence>
<dbReference type="InterPro" id="IPR013783">
    <property type="entry name" value="Ig-like_fold"/>
</dbReference>
<keyword evidence="3" id="KW-1185">Reference proteome</keyword>
<dbReference type="Gene3D" id="2.60.40.10">
    <property type="entry name" value="Immunoglobulins"/>
    <property type="match status" value="2"/>
</dbReference>
<accession>A0ABS0H7H2</accession>
<dbReference type="RefSeq" id="WP_196205583.1">
    <property type="nucleotide sequence ID" value="NZ_JADPUN010000317.1"/>
</dbReference>
<proteinExistence type="predicted"/>
<dbReference type="SUPFAM" id="SSF49265">
    <property type="entry name" value="Fibronectin type III"/>
    <property type="match status" value="1"/>
</dbReference>
<organism evidence="2 3">
    <name type="scientific">Plantactinospora alkalitolerans</name>
    <dbReference type="NCBI Taxonomy" id="2789879"/>
    <lineage>
        <taxon>Bacteria</taxon>
        <taxon>Bacillati</taxon>
        <taxon>Actinomycetota</taxon>
        <taxon>Actinomycetes</taxon>
        <taxon>Micromonosporales</taxon>
        <taxon>Micromonosporaceae</taxon>
        <taxon>Plantactinospora</taxon>
    </lineage>
</organism>
<sequence>MTTPVSTMAARRRPAPLYAAIVSPLVLAVSTAAVVLPVTATAAVPGGTTAVPASAVAAPLLADDFEDGNASGWSTSGGQWSVASDGSQVYRQRTGSAGASARTGDPTWTDYTVSVRVKPTTLRPGRSTIGVLARLQSSTSYYYLTLRSDNQLELGKLVSGRVTSLATAPATVTLGAWHTLRLAVLGTSLVGQLGTVSVSATDGQFDAGRIGLVTTSAAGSFDDVLIEPPAPANDRQAPSTPGQPQVLEVVPGAVTITWPASTDNVGVTQYYVYQGDQFYRQWIARTVPDNSPLTLPIGATAAISHFSVAARDAAGNTSTISSRVTVPQPPSFPRSGDNTVPPTAPGRPTVLGVTADGYLLGWEPATDDLGVVEYHVYHVFNVDEVRVDAKVTTNTAVVVPRGGYETVRIVAYDASWNSSSSVTVQLTPPPTPSALPPMPPVR</sequence>
<name>A0ABS0H7H2_9ACTN</name>
<feature type="region of interest" description="Disordered" evidence="1">
    <location>
        <begin position="421"/>
        <end position="442"/>
    </location>
</feature>
<dbReference type="Proteomes" id="UP000638560">
    <property type="component" value="Unassembled WGS sequence"/>
</dbReference>
<evidence type="ECO:0000256" key="1">
    <source>
        <dbReference type="SAM" id="MobiDB-lite"/>
    </source>
</evidence>
<dbReference type="Gene3D" id="2.60.120.560">
    <property type="entry name" value="Exo-inulinase, domain 1"/>
    <property type="match status" value="1"/>
</dbReference>
<reference evidence="2 3" key="1">
    <citation type="submission" date="2020-11" db="EMBL/GenBank/DDBJ databases">
        <title>A novel isolate from a Black sea contaminated sediment with potential to produce alkanes: Plantactinospora alkalitolerans sp. nov.</title>
        <authorList>
            <person name="Carro L."/>
            <person name="Veyisoglu A."/>
            <person name="Guven K."/>
            <person name="Schumann P."/>
            <person name="Klenk H.-P."/>
            <person name="Sahin N."/>
        </authorList>
    </citation>
    <scope>NUCLEOTIDE SEQUENCE [LARGE SCALE GENOMIC DNA]</scope>
    <source>
        <strain evidence="2 3">S1510</strain>
    </source>
</reference>
<dbReference type="SUPFAM" id="SSF49899">
    <property type="entry name" value="Concanavalin A-like lectins/glucanases"/>
    <property type="match status" value="1"/>
</dbReference>
<feature type="compositionally biased region" description="Pro residues" evidence="1">
    <location>
        <begin position="427"/>
        <end position="442"/>
    </location>
</feature>
<dbReference type="InterPro" id="IPR013320">
    <property type="entry name" value="ConA-like_dom_sf"/>
</dbReference>
<feature type="region of interest" description="Disordered" evidence="1">
    <location>
        <begin position="319"/>
        <end position="346"/>
    </location>
</feature>
<evidence type="ECO:0008006" key="4">
    <source>
        <dbReference type="Google" id="ProtNLM"/>
    </source>
</evidence>
<comment type="caution">
    <text evidence="2">The sequence shown here is derived from an EMBL/GenBank/DDBJ whole genome shotgun (WGS) entry which is preliminary data.</text>
</comment>
<dbReference type="InterPro" id="IPR036116">
    <property type="entry name" value="FN3_sf"/>
</dbReference>
<dbReference type="EMBL" id="JADPUN010000317">
    <property type="protein sequence ID" value="MBF9134094.1"/>
    <property type="molecule type" value="Genomic_DNA"/>
</dbReference>
<gene>
    <name evidence="2" type="ORF">I0C86_34920</name>
</gene>
<evidence type="ECO:0000313" key="2">
    <source>
        <dbReference type="EMBL" id="MBF9134094.1"/>
    </source>
</evidence>
<protein>
    <recommendedName>
        <fullName evidence="4">Fibronectin type-III domain-containing protein</fullName>
    </recommendedName>
</protein>